<dbReference type="Pfam" id="PF03850">
    <property type="entry name" value="Tfb4"/>
    <property type="match status" value="1"/>
</dbReference>
<dbReference type="GO" id="GO:0008270">
    <property type="term" value="F:zinc ion binding"/>
    <property type="evidence" value="ECO:0007669"/>
    <property type="project" value="UniProtKB-KW"/>
</dbReference>
<keyword evidence="1" id="KW-0539">Nucleus</keyword>
<dbReference type="PROSITE" id="PS51257">
    <property type="entry name" value="PROKAR_LIPOPROTEIN"/>
    <property type="match status" value="1"/>
</dbReference>
<evidence type="ECO:0000313" key="3">
    <source>
        <dbReference type="Proteomes" id="UP001174909"/>
    </source>
</evidence>
<organism evidence="2 3">
    <name type="scientific">Geodia barretti</name>
    <name type="common">Barrett's horny sponge</name>
    <dbReference type="NCBI Taxonomy" id="519541"/>
    <lineage>
        <taxon>Eukaryota</taxon>
        <taxon>Metazoa</taxon>
        <taxon>Porifera</taxon>
        <taxon>Demospongiae</taxon>
        <taxon>Heteroscleromorpha</taxon>
        <taxon>Tetractinellida</taxon>
        <taxon>Astrophorina</taxon>
        <taxon>Geodiidae</taxon>
        <taxon>Geodia</taxon>
    </lineage>
</organism>
<comment type="subunit">
    <text evidence="1">Part of a TFIID-containing RNA polymerase II pre-initiation complex that is composed of TBP and at least GTF2A1, GTF2A2, GTF2E1, GTF2E2, GTF2F1, GTF2H2, GTF2H3, GTF2H4, GTF2H5, GTF2B, TCEA1, ERCC2, ERCC3, TAF1, TAF2, TAF3, TAF4, TAF5, TAF6, TAF7, TAF8, TAF9, TAF10, TAF11, TAF12 and TAF13. Component of the 7-subunit TFIIH core complex composed of XPB/ERCC3, XPD/ERCC2, GTF2H1, GTF2H2, GTF2H3, GTF2H4 and GTF2H5, which is active in NER. The core complex associates with the 3-subunit CDK-activating kinase (CAK) module composed of CCNH/cyclin H, CDK7 and MNAT1 to form the 10-subunit holoenzyme (holo-TFIIH) active in transcription. Interacts with RARA; the interaction requires prior phosphorylation of RARA on 'Ser-369' which then enhances interaction of RARA with CDK7.</text>
</comment>
<proteinExistence type="inferred from homology"/>
<gene>
    <name evidence="2" type="ORF">GBAR_LOCUS28789</name>
</gene>
<comment type="similarity">
    <text evidence="1">Belongs to the TFB4 family.</text>
</comment>
<dbReference type="InterPro" id="IPR004600">
    <property type="entry name" value="TFIIH_Tfb4/GTF2H3"/>
</dbReference>
<comment type="function">
    <text evidence="1">Component of the general transcription and DNA repair factor IIH (TFIIH) core complex, which is involved in general and transcription-coupled nucleotide excision repair (NER) of damaged DNA and, when complexed to CAK, in RNA transcription by RNA polymerase II. In NER, TFIIH acts by opening DNA around the lesion to allow the excision of the damaged oligonucleotide and its replacement by a new DNA fragment. In transcription, TFIIH has an essential role in transcription initiation. When the pre-initiation complex (PIC) has been established, TFIIH is required for promoter opening and promoter escape. Phosphorylation of the C-terminal tail (CTD) of the largest subunit of RNA polymerase II by the kinase module CAK controls the initiation of transcription.</text>
</comment>
<dbReference type="GO" id="GO:0005675">
    <property type="term" value="C:transcription factor TFIIH holo complex"/>
    <property type="evidence" value="ECO:0007669"/>
    <property type="project" value="UniProtKB-UniRule"/>
</dbReference>
<keyword evidence="1" id="KW-0805">Transcription regulation</keyword>
<accession>A0AA35XCQ8</accession>
<keyword evidence="1" id="KW-0227">DNA damage</keyword>
<evidence type="ECO:0000313" key="2">
    <source>
        <dbReference type="EMBL" id="CAI8052644.1"/>
    </source>
</evidence>
<dbReference type="Proteomes" id="UP001174909">
    <property type="component" value="Unassembled WGS sequence"/>
</dbReference>
<dbReference type="GO" id="GO:0000439">
    <property type="term" value="C:transcription factor TFIIH core complex"/>
    <property type="evidence" value="ECO:0007669"/>
    <property type="project" value="UniProtKB-UniRule"/>
</dbReference>
<dbReference type="GO" id="GO:0006355">
    <property type="term" value="P:regulation of DNA-templated transcription"/>
    <property type="evidence" value="ECO:0007669"/>
    <property type="project" value="InterPro"/>
</dbReference>
<reference evidence="2" key="1">
    <citation type="submission" date="2023-03" db="EMBL/GenBank/DDBJ databases">
        <authorList>
            <person name="Steffen K."/>
            <person name="Cardenas P."/>
        </authorList>
    </citation>
    <scope>NUCLEOTIDE SEQUENCE</scope>
</reference>
<evidence type="ECO:0000256" key="1">
    <source>
        <dbReference type="RuleBase" id="RU368090"/>
    </source>
</evidence>
<keyword evidence="1" id="KW-0234">DNA repair</keyword>
<keyword evidence="3" id="KW-1185">Reference proteome</keyword>
<dbReference type="GO" id="GO:0006289">
    <property type="term" value="P:nucleotide-excision repair"/>
    <property type="evidence" value="ECO:0007669"/>
    <property type="project" value="UniProtKB-UniRule"/>
</dbReference>
<protein>
    <recommendedName>
        <fullName evidence="1">General transcription factor IIH subunit 3</fullName>
    </recommendedName>
    <alternativeName>
        <fullName evidence="1">General transcription factor IIH polypeptide 3</fullName>
    </alternativeName>
</protein>
<name>A0AA35XCQ8_GEOBA</name>
<dbReference type="AlphaFoldDB" id="A0AA35XCQ8"/>
<keyword evidence="1" id="KW-0804">Transcription</keyword>
<keyword evidence="1" id="KW-0479">Metal-binding</keyword>
<dbReference type="EMBL" id="CASHTH010004028">
    <property type="protein sequence ID" value="CAI8052644.1"/>
    <property type="molecule type" value="Genomic_DNA"/>
</dbReference>
<keyword evidence="1" id="KW-0863">Zinc-finger</keyword>
<sequence>MLPSAVKVDYHASCFCHHRLVDVGHVCSVCLSSGCALQFTCHFLFVSHNYTYLYN</sequence>
<comment type="caution">
    <text evidence="2">The sequence shown here is derived from an EMBL/GenBank/DDBJ whole genome shotgun (WGS) entry which is preliminary data.</text>
</comment>
<comment type="subcellular location">
    <subcellularLocation>
        <location evidence="1">Nucleus</location>
    </subcellularLocation>
</comment>
<keyword evidence="1" id="KW-0862">Zinc</keyword>